<evidence type="ECO:0008006" key="3">
    <source>
        <dbReference type="Google" id="ProtNLM"/>
    </source>
</evidence>
<accession>A0A1S9PJZ8</accession>
<dbReference type="RefSeq" id="WP_078347226.1">
    <property type="nucleotide sequence ID" value="NZ_MBTF01000004.1"/>
</dbReference>
<proteinExistence type="predicted"/>
<dbReference type="STRING" id="1792845.BC343_23390"/>
<dbReference type="EMBL" id="MBTF01000004">
    <property type="protein sequence ID" value="OOQ60908.1"/>
    <property type="molecule type" value="Genomic_DNA"/>
</dbReference>
<dbReference type="AlphaFoldDB" id="A0A1S9PJZ8"/>
<sequence>MNKNLNLIGLIALCLLFCTGCKKSKVDPTLATEFRVEVKGFTDATKFYIEVRNQKSEQLLKVDGQSGNTTYKASPVTHGDVIRVIYRTNISSSTNGDGVGTVTFYYNGESRGSMGGFISSEQKVTDIKLP</sequence>
<evidence type="ECO:0000313" key="2">
    <source>
        <dbReference type="Proteomes" id="UP000189739"/>
    </source>
</evidence>
<reference evidence="1 2" key="1">
    <citation type="submission" date="2016-07" db="EMBL/GenBank/DDBJ databases">
        <title>Genomic analysis of zinc-resistant bacterium Mucilaginibacter pedocola TBZ30.</title>
        <authorList>
            <person name="Huang J."/>
            <person name="Tang J."/>
        </authorList>
    </citation>
    <scope>NUCLEOTIDE SEQUENCE [LARGE SCALE GENOMIC DNA]</scope>
    <source>
        <strain evidence="1 2">TBZ30</strain>
    </source>
</reference>
<protein>
    <recommendedName>
        <fullName evidence="3">Lipoprotein</fullName>
    </recommendedName>
</protein>
<comment type="caution">
    <text evidence="1">The sequence shown here is derived from an EMBL/GenBank/DDBJ whole genome shotgun (WGS) entry which is preliminary data.</text>
</comment>
<name>A0A1S9PJZ8_9SPHI</name>
<organism evidence="1 2">
    <name type="scientific">Mucilaginibacter pedocola</name>
    <dbReference type="NCBI Taxonomy" id="1792845"/>
    <lineage>
        <taxon>Bacteria</taxon>
        <taxon>Pseudomonadati</taxon>
        <taxon>Bacteroidota</taxon>
        <taxon>Sphingobacteriia</taxon>
        <taxon>Sphingobacteriales</taxon>
        <taxon>Sphingobacteriaceae</taxon>
        <taxon>Mucilaginibacter</taxon>
    </lineage>
</organism>
<gene>
    <name evidence="1" type="ORF">BC343_23390</name>
</gene>
<evidence type="ECO:0000313" key="1">
    <source>
        <dbReference type="EMBL" id="OOQ60908.1"/>
    </source>
</evidence>
<keyword evidence="2" id="KW-1185">Reference proteome</keyword>
<dbReference type="Proteomes" id="UP000189739">
    <property type="component" value="Unassembled WGS sequence"/>
</dbReference>